<protein>
    <submittedName>
        <fullName evidence="1">Uncharacterized protein</fullName>
    </submittedName>
</protein>
<dbReference type="Proteomes" id="UP001385951">
    <property type="component" value="Unassembled WGS sequence"/>
</dbReference>
<organism evidence="1 2">
    <name type="scientific">Cerrena zonata</name>
    <dbReference type="NCBI Taxonomy" id="2478898"/>
    <lineage>
        <taxon>Eukaryota</taxon>
        <taxon>Fungi</taxon>
        <taxon>Dikarya</taxon>
        <taxon>Basidiomycota</taxon>
        <taxon>Agaricomycotina</taxon>
        <taxon>Agaricomycetes</taxon>
        <taxon>Polyporales</taxon>
        <taxon>Cerrenaceae</taxon>
        <taxon>Cerrena</taxon>
    </lineage>
</organism>
<dbReference type="EMBL" id="JASBNA010000019">
    <property type="protein sequence ID" value="KAK7685704.1"/>
    <property type="molecule type" value="Genomic_DNA"/>
</dbReference>
<gene>
    <name evidence="1" type="ORF">QCA50_011048</name>
</gene>
<comment type="caution">
    <text evidence="1">The sequence shown here is derived from an EMBL/GenBank/DDBJ whole genome shotgun (WGS) entry which is preliminary data.</text>
</comment>
<name>A0AAW0G5X9_9APHY</name>
<sequence>MSIMPEKKAAPEGTYDTLQWNMIHAHDAFKLGYDMILKILENPPNNDLANFLGYCLAWASSVEGTP</sequence>
<evidence type="ECO:0000313" key="2">
    <source>
        <dbReference type="Proteomes" id="UP001385951"/>
    </source>
</evidence>
<dbReference type="AlphaFoldDB" id="A0AAW0G5X9"/>
<keyword evidence="2" id="KW-1185">Reference proteome</keyword>
<reference evidence="1 2" key="1">
    <citation type="submission" date="2022-09" db="EMBL/GenBank/DDBJ databases">
        <authorList>
            <person name="Palmer J.M."/>
        </authorList>
    </citation>
    <scope>NUCLEOTIDE SEQUENCE [LARGE SCALE GENOMIC DNA]</scope>
    <source>
        <strain evidence="1 2">DSM 7382</strain>
    </source>
</reference>
<proteinExistence type="predicted"/>
<accession>A0AAW0G5X9</accession>
<evidence type="ECO:0000313" key="1">
    <source>
        <dbReference type="EMBL" id="KAK7685704.1"/>
    </source>
</evidence>